<proteinExistence type="predicted"/>
<accession>A0A645IYQ6</accession>
<comment type="caution">
    <text evidence="1">The sequence shown here is derived from an EMBL/GenBank/DDBJ whole genome shotgun (WGS) entry which is preliminary data.</text>
</comment>
<dbReference type="EMBL" id="VSSQ01126483">
    <property type="protein sequence ID" value="MPN56297.1"/>
    <property type="molecule type" value="Genomic_DNA"/>
</dbReference>
<evidence type="ECO:0000313" key="1">
    <source>
        <dbReference type="EMBL" id="MPN56297.1"/>
    </source>
</evidence>
<organism evidence="1">
    <name type="scientific">bioreactor metagenome</name>
    <dbReference type="NCBI Taxonomy" id="1076179"/>
    <lineage>
        <taxon>unclassified sequences</taxon>
        <taxon>metagenomes</taxon>
        <taxon>ecological metagenomes</taxon>
    </lineage>
</organism>
<gene>
    <name evidence="1" type="ORF">SDC9_203983</name>
</gene>
<sequence>MAHRCQRINVGPRPLLHARHLGVLLDRCITRLQDHGQGLRHITNDPSRRTKIEQNRTVVTQQHDVVRCNITVETVLAVDQLQRIDHRRQHLADPAFVRQSATRPQHISQGTSVIIGHGHVGRTVGFPETIDLDQRGMIELSQQSRLVDEAAATNLESFAMAFRAHRDSRVTCTRRQ</sequence>
<reference evidence="1" key="1">
    <citation type="submission" date="2019-08" db="EMBL/GenBank/DDBJ databases">
        <authorList>
            <person name="Kucharzyk K."/>
            <person name="Murdoch R.W."/>
            <person name="Higgins S."/>
            <person name="Loffler F."/>
        </authorList>
    </citation>
    <scope>NUCLEOTIDE SEQUENCE</scope>
</reference>
<protein>
    <submittedName>
        <fullName evidence="1">Uncharacterized protein</fullName>
    </submittedName>
</protein>
<name>A0A645IYQ6_9ZZZZ</name>
<dbReference type="AlphaFoldDB" id="A0A645IYQ6"/>